<evidence type="ECO:0000313" key="1">
    <source>
        <dbReference type="EMBL" id="GFQ88278.1"/>
    </source>
</evidence>
<reference evidence="1" key="1">
    <citation type="submission" date="2020-07" db="EMBL/GenBank/DDBJ databases">
        <title>Multicomponent nature underlies the extraordinary mechanical properties of spider dragline silk.</title>
        <authorList>
            <person name="Kono N."/>
            <person name="Nakamura H."/>
            <person name="Mori M."/>
            <person name="Yoshida Y."/>
            <person name="Ohtoshi R."/>
            <person name="Malay A.D."/>
            <person name="Moran D.A.P."/>
            <person name="Tomita M."/>
            <person name="Numata K."/>
            <person name="Arakawa K."/>
        </authorList>
    </citation>
    <scope>NUCLEOTIDE SEQUENCE</scope>
</reference>
<proteinExistence type="predicted"/>
<name>A0A8X6KZQ6_TRICU</name>
<dbReference type="Proteomes" id="UP000887116">
    <property type="component" value="Unassembled WGS sequence"/>
</dbReference>
<accession>A0A8X6KZQ6</accession>
<protein>
    <submittedName>
        <fullName evidence="1">Uncharacterized protein</fullName>
    </submittedName>
</protein>
<gene>
    <name evidence="1" type="ORF">TNCT_604371</name>
</gene>
<dbReference type="AlphaFoldDB" id="A0A8X6KZQ6"/>
<keyword evidence="2" id="KW-1185">Reference proteome</keyword>
<organism evidence="1 2">
    <name type="scientific">Trichonephila clavata</name>
    <name type="common">Joro spider</name>
    <name type="synonym">Nephila clavata</name>
    <dbReference type="NCBI Taxonomy" id="2740835"/>
    <lineage>
        <taxon>Eukaryota</taxon>
        <taxon>Metazoa</taxon>
        <taxon>Ecdysozoa</taxon>
        <taxon>Arthropoda</taxon>
        <taxon>Chelicerata</taxon>
        <taxon>Arachnida</taxon>
        <taxon>Araneae</taxon>
        <taxon>Araneomorphae</taxon>
        <taxon>Entelegynae</taxon>
        <taxon>Araneoidea</taxon>
        <taxon>Nephilidae</taxon>
        <taxon>Trichonephila</taxon>
    </lineage>
</organism>
<comment type="caution">
    <text evidence="1">The sequence shown here is derived from an EMBL/GenBank/DDBJ whole genome shotgun (WGS) entry which is preliminary data.</text>
</comment>
<evidence type="ECO:0000313" key="2">
    <source>
        <dbReference type="Proteomes" id="UP000887116"/>
    </source>
</evidence>
<dbReference type="EMBL" id="BMAO01003493">
    <property type="protein sequence ID" value="GFQ88278.1"/>
    <property type="molecule type" value="Genomic_DNA"/>
</dbReference>
<sequence length="82" mass="8868">MSKIYLSPFGIPPGSYTSRGKEAADRERLQLSQSAVISQWLWSRTCCQKVVGGRAVVPELVLAVAGGVAMRVESGNFGVAWR</sequence>